<dbReference type="GO" id="GO:0004252">
    <property type="term" value="F:serine-type endopeptidase activity"/>
    <property type="evidence" value="ECO:0007669"/>
    <property type="project" value="InterPro"/>
</dbReference>
<reference evidence="2 5" key="1">
    <citation type="submission" date="2023-10" db="EMBL/GenBank/DDBJ databases">
        <title>Genomes of two closely related lineages of the louse Polyplax serrata with different host specificities.</title>
        <authorList>
            <person name="Martinu J."/>
            <person name="Tarabai H."/>
            <person name="Stefka J."/>
            <person name="Hypsa V."/>
        </authorList>
    </citation>
    <scope>NUCLEOTIDE SEQUENCE [LARGE SCALE GENOMIC DNA]</scope>
    <source>
        <strain evidence="3">98ZLc_SE</strain>
        <strain evidence="2">HR10_N</strain>
    </source>
</reference>
<dbReference type="Proteomes" id="UP001359485">
    <property type="component" value="Unassembled WGS sequence"/>
</dbReference>
<keyword evidence="4" id="KW-1185">Reference proteome</keyword>
<evidence type="ECO:0000313" key="2">
    <source>
        <dbReference type="EMBL" id="KAK6617886.1"/>
    </source>
</evidence>
<dbReference type="SUPFAM" id="SSF50494">
    <property type="entry name" value="Trypsin-like serine proteases"/>
    <property type="match status" value="1"/>
</dbReference>
<comment type="caution">
    <text evidence="2">The sequence shown here is derived from an EMBL/GenBank/DDBJ whole genome shotgun (WGS) entry which is preliminary data.</text>
</comment>
<name>A0AAN8PBM0_POLSC</name>
<dbReference type="AlphaFoldDB" id="A0AAN8PBM0"/>
<evidence type="ECO:0000313" key="4">
    <source>
        <dbReference type="Proteomes" id="UP001359485"/>
    </source>
</evidence>
<dbReference type="Pfam" id="PF00089">
    <property type="entry name" value="Trypsin"/>
    <property type="match status" value="1"/>
</dbReference>
<proteinExistence type="predicted"/>
<dbReference type="GO" id="GO:0006508">
    <property type="term" value="P:proteolysis"/>
    <property type="evidence" value="ECO:0007669"/>
    <property type="project" value="InterPro"/>
</dbReference>
<dbReference type="Proteomes" id="UP001372834">
    <property type="component" value="Unassembled WGS sequence"/>
</dbReference>
<evidence type="ECO:0000313" key="5">
    <source>
        <dbReference type="Proteomes" id="UP001372834"/>
    </source>
</evidence>
<feature type="domain" description="Peptidase S1" evidence="1">
    <location>
        <begin position="2"/>
        <end position="203"/>
    </location>
</feature>
<protein>
    <recommendedName>
        <fullName evidence="1">Peptidase S1 domain-containing protein</fullName>
    </recommendedName>
</protein>
<organism evidence="2 5">
    <name type="scientific">Polyplax serrata</name>
    <name type="common">Common mouse louse</name>
    <dbReference type="NCBI Taxonomy" id="468196"/>
    <lineage>
        <taxon>Eukaryota</taxon>
        <taxon>Metazoa</taxon>
        <taxon>Ecdysozoa</taxon>
        <taxon>Arthropoda</taxon>
        <taxon>Hexapoda</taxon>
        <taxon>Insecta</taxon>
        <taxon>Pterygota</taxon>
        <taxon>Neoptera</taxon>
        <taxon>Paraneoptera</taxon>
        <taxon>Psocodea</taxon>
        <taxon>Troctomorpha</taxon>
        <taxon>Phthiraptera</taxon>
        <taxon>Anoplura</taxon>
        <taxon>Polyplacidae</taxon>
        <taxon>Polyplax</taxon>
    </lineage>
</organism>
<evidence type="ECO:0000259" key="1">
    <source>
        <dbReference type="Pfam" id="PF00089"/>
    </source>
</evidence>
<evidence type="ECO:0000313" key="3">
    <source>
        <dbReference type="EMBL" id="KAK6618339.1"/>
    </source>
</evidence>
<dbReference type="Gene3D" id="2.40.10.10">
    <property type="entry name" value="Trypsin-like serine proteases"/>
    <property type="match status" value="1"/>
</dbReference>
<dbReference type="EMBL" id="JAWJWF010000050">
    <property type="protein sequence ID" value="KAK6618339.1"/>
    <property type="molecule type" value="Genomic_DNA"/>
</dbReference>
<dbReference type="InterPro" id="IPR009003">
    <property type="entry name" value="Peptidase_S1_PA"/>
</dbReference>
<accession>A0AAN8PBM0</accession>
<dbReference type="InterPro" id="IPR043504">
    <property type="entry name" value="Peptidase_S1_PA_chymotrypsin"/>
</dbReference>
<sequence>MGSIIDRKTVLTAAQVVDHAMDAPVKLLILAGRKSPWWGANSQVRKAKEIYQIDPGLAIVIVKYEFLFNNNVSPIKISNKVVSSNVDEYGKFFAVFGLQRTGWDIPGELTPKGIIYHMKVEEVPESQDSCLHVYPDYDFNSTIMTCTNANGSWTWGCLGSPTIALDKTKQKHLLQIAVVVKTTMSDTENYHFHLSIAQFEPWIRAHSLLGYKNK</sequence>
<dbReference type="EMBL" id="JAWJWE010000043">
    <property type="protein sequence ID" value="KAK6617886.1"/>
    <property type="molecule type" value="Genomic_DNA"/>
</dbReference>
<gene>
    <name evidence="2" type="ORF">RUM43_014115</name>
    <name evidence="3" type="ORF">RUM44_002791</name>
</gene>
<dbReference type="InterPro" id="IPR001254">
    <property type="entry name" value="Trypsin_dom"/>
</dbReference>